<dbReference type="RefSeq" id="WP_188743030.1">
    <property type="nucleotide sequence ID" value="NZ_BAABFW010000001.1"/>
</dbReference>
<proteinExistence type="predicted"/>
<dbReference type="Proteomes" id="UP000636956">
    <property type="component" value="Unassembled WGS sequence"/>
</dbReference>
<name>A0A917PI83_9MICO</name>
<gene>
    <name evidence="1" type="ORF">GCM10011372_17250</name>
</gene>
<dbReference type="EMBL" id="BMMD01000008">
    <property type="protein sequence ID" value="GGJ79454.1"/>
    <property type="molecule type" value="Genomic_DNA"/>
</dbReference>
<comment type="caution">
    <text evidence="1">The sequence shown here is derived from an EMBL/GenBank/DDBJ whole genome shotgun (WGS) entry which is preliminary data.</text>
</comment>
<reference evidence="1" key="1">
    <citation type="journal article" date="2014" name="Int. J. Syst. Evol. Microbiol.">
        <title>Complete genome sequence of Corynebacterium casei LMG S-19264T (=DSM 44701T), isolated from a smear-ripened cheese.</title>
        <authorList>
            <consortium name="US DOE Joint Genome Institute (JGI-PGF)"/>
            <person name="Walter F."/>
            <person name="Albersmeier A."/>
            <person name="Kalinowski J."/>
            <person name="Ruckert C."/>
        </authorList>
    </citation>
    <scope>NUCLEOTIDE SEQUENCE</scope>
    <source>
        <strain evidence="1">CGMCC 1.8984</strain>
    </source>
</reference>
<keyword evidence="2" id="KW-1185">Reference proteome</keyword>
<sequence>MSMVTAADAAAQLGVTRRRIAELWGAGDLRGRKYSSGLLIELSSVHERQAIGPIEGRPWAEDVVWGVITSLSGAEAGSNAEVRRRIASNDALSLGRRIAAAVITARFDARRPDLVRDALALTGESALDRLHERSTVRVVGDSNMIHGYAPAGIDAVISQYDLIESLTGEIIVHGFRSGEPRVHGATPLALVAADCLRSPNTRVRRAGLDAIERMRTAWQTSGT</sequence>
<evidence type="ECO:0000313" key="1">
    <source>
        <dbReference type="EMBL" id="GGJ79454.1"/>
    </source>
</evidence>
<protein>
    <submittedName>
        <fullName evidence="1">Uncharacterized protein</fullName>
    </submittedName>
</protein>
<reference evidence="1" key="2">
    <citation type="submission" date="2020-09" db="EMBL/GenBank/DDBJ databases">
        <authorList>
            <person name="Sun Q."/>
            <person name="Zhou Y."/>
        </authorList>
    </citation>
    <scope>NUCLEOTIDE SEQUENCE</scope>
    <source>
        <strain evidence="1">CGMCC 1.8984</strain>
    </source>
</reference>
<accession>A0A917PI83</accession>
<organism evidence="1 2">
    <name type="scientific">Agromyces bauzanensis</name>
    <dbReference type="NCBI Taxonomy" id="1308924"/>
    <lineage>
        <taxon>Bacteria</taxon>
        <taxon>Bacillati</taxon>
        <taxon>Actinomycetota</taxon>
        <taxon>Actinomycetes</taxon>
        <taxon>Micrococcales</taxon>
        <taxon>Microbacteriaceae</taxon>
        <taxon>Agromyces</taxon>
    </lineage>
</organism>
<evidence type="ECO:0000313" key="2">
    <source>
        <dbReference type="Proteomes" id="UP000636956"/>
    </source>
</evidence>
<dbReference type="AlphaFoldDB" id="A0A917PI83"/>